<feature type="region of interest" description="Disordered" evidence="1">
    <location>
        <begin position="1"/>
        <end position="72"/>
    </location>
</feature>
<accession>A0A1D2A9Y3</accession>
<dbReference type="EMBL" id="GDKF01002603">
    <property type="protein sequence ID" value="JAT76019.1"/>
    <property type="molecule type" value="Transcribed_RNA"/>
</dbReference>
<dbReference type="AlphaFoldDB" id="A0A1D2A9Y3"/>
<protein>
    <submittedName>
        <fullName evidence="2">Uncharacterized protein</fullName>
    </submittedName>
</protein>
<gene>
    <name evidence="2" type="ORF">g.8444</name>
</gene>
<feature type="region of interest" description="Disordered" evidence="1">
    <location>
        <begin position="85"/>
        <end position="138"/>
    </location>
</feature>
<feature type="compositionally biased region" description="Basic and acidic residues" evidence="1">
    <location>
        <begin position="43"/>
        <end position="62"/>
    </location>
</feature>
<reference evidence="2" key="1">
    <citation type="submission" date="2015-08" db="EMBL/GenBank/DDBJ databases">
        <authorList>
            <person name="Babu N.S."/>
            <person name="Beckwith C.J."/>
            <person name="Beseler K.G."/>
            <person name="Brison A."/>
            <person name="Carone J.V."/>
            <person name="Caskin T.P."/>
            <person name="Diamond M."/>
            <person name="Durham M.E."/>
            <person name="Foxe J.M."/>
            <person name="Go M."/>
            <person name="Henderson B.A."/>
            <person name="Jones I.B."/>
            <person name="McGettigan J.A."/>
            <person name="Micheletti S.J."/>
            <person name="Nasrallah M.E."/>
            <person name="Ortiz D."/>
            <person name="Piller C.R."/>
            <person name="Privatt S.R."/>
            <person name="Schneider S.L."/>
            <person name="Sharp S."/>
            <person name="Smith T.C."/>
            <person name="Stanton J.D."/>
            <person name="Ullery H.E."/>
            <person name="Wilson R.J."/>
            <person name="Serrano M.G."/>
            <person name="Buck G."/>
            <person name="Lee V."/>
            <person name="Wang Y."/>
            <person name="Carvalho R."/>
            <person name="Voegtly L."/>
            <person name="Shi R."/>
            <person name="Duckworth R."/>
            <person name="Johnson A."/>
            <person name="Loviza R."/>
            <person name="Walstead R."/>
            <person name="Shah Z."/>
            <person name="Kiflezghi M."/>
            <person name="Wade K."/>
            <person name="Ball S.L."/>
            <person name="Bradley K.W."/>
            <person name="Asai D.J."/>
            <person name="Bowman C.A."/>
            <person name="Russell D.A."/>
            <person name="Pope W.H."/>
            <person name="Jacobs-Sera D."/>
            <person name="Hendrix R.W."/>
            <person name="Hatfull G.F."/>
        </authorList>
    </citation>
    <scope>NUCLEOTIDE SEQUENCE</scope>
</reference>
<evidence type="ECO:0000313" key="2">
    <source>
        <dbReference type="EMBL" id="JAT76019.1"/>
    </source>
</evidence>
<sequence length="138" mass="15120">MSSEGRPNPITKAAESSNLPREARARLGLNTDPVPEGKIIDAAPEHYHKITPEVRDGEKSQEGDEEEDGPDAVARAGFQKEMNKMQAEQVKNQGKNQAGSPGHQVYHNAGQMRMDSRSRGGAQNFQGSKQMDSVYKSQ</sequence>
<organism evidence="2">
    <name type="scientific">Auxenochlorella protothecoides</name>
    <name type="common">Green microalga</name>
    <name type="synonym">Chlorella protothecoides</name>
    <dbReference type="NCBI Taxonomy" id="3075"/>
    <lineage>
        <taxon>Eukaryota</taxon>
        <taxon>Viridiplantae</taxon>
        <taxon>Chlorophyta</taxon>
        <taxon>core chlorophytes</taxon>
        <taxon>Trebouxiophyceae</taxon>
        <taxon>Chlorellales</taxon>
        <taxon>Chlorellaceae</taxon>
        <taxon>Auxenochlorella</taxon>
    </lineage>
</organism>
<evidence type="ECO:0000256" key="1">
    <source>
        <dbReference type="SAM" id="MobiDB-lite"/>
    </source>
</evidence>
<feature type="compositionally biased region" description="Polar residues" evidence="1">
    <location>
        <begin position="89"/>
        <end position="99"/>
    </location>
</feature>
<proteinExistence type="predicted"/>
<feature type="compositionally biased region" description="Polar residues" evidence="1">
    <location>
        <begin position="121"/>
        <end position="138"/>
    </location>
</feature>
<name>A0A1D2A9Y3_AUXPR</name>